<dbReference type="InterPro" id="IPR001514">
    <property type="entry name" value="DNA-dir_RNA_pol_30-40kDasu_CS"/>
</dbReference>
<dbReference type="GO" id="GO:0003677">
    <property type="term" value="F:DNA binding"/>
    <property type="evidence" value="ECO:0007669"/>
    <property type="project" value="InterPro"/>
</dbReference>
<evidence type="ECO:0000256" key="4">
    <source>
        <dbReference type="ARBA" id="ARBA00023163"/>
    </source>
</evidence>
<protein>
    <recommendedName>
        <fullName evidence="2">DNA-directed RNA polymerases I and III subunit RPAC1</fullName>
    </recommendedName>
</protein>
<dbReference type="Proteomes" id="UP000694846">
    <property type="component" value="Unplaced"/>
</dbReference>
<accession>A0A8B8GA07</accession>
<feature type="domain" description="DNA-directed RNA polymerase RpoA/D/Rpb3-type" evidence="7">
    <location>
        <begin position="43"/>
        <end position="339"/>
    </location>
</feature>
<dbReference type="Pfam" id="PF01000">
    <property type="entry name" value="RNA_pol_A_bac"/>
    <property type="match status" value="1"/>
</dbReference>
<keyword evidence="4" id="KW-0804">Transcription</keyword>
<dbReference type="InterPro" id="IPR033901">
    <property type="entry name" value="RNAPI/III_AC40"/>
</dbReference>
<dbReference type="GeneID" id="112690038"/>
<dbReference type="Pfam" id="PF01193">
    <property type="entry name" value="RNA_pol_L"/>
    <property type="match status" value="1"/>
</dbReference>
<evidence type="ECO:0000256" key="1">
    <source>
        <dbReference type="ARBA" id="ARBA00004123"/>
    </source>
</evidence>
<dbReference type="InterPro" id="IPR050518">
    <property type="entry name" value="Rpo3/RPB3_RNA_Pol_subunit"/>
</dbReference>
<evidence type="ECO:0000259" key="7">
    <source>
        <dbReference type="SMART" id="SM00662"/>
    </source>
</evidence>
<gene>
    <name evidence="9" type="primary">LOC112690038</name>
</gene>
<dbReference type="SMART" id="SM00662">
    <property type="entry name" value="RPOLD"/>
    <property type="match status" value="1"/>
</dbReference>
<name>A0A8B8GA07_9HEMI</name>
<dbReference type="GO" id="GO:0003899">
    <property type="term" value="F:DNA-directed RNA polymerase activity"/>
    <property type="evidence" value="ECO:0007669"/>
    <property type="project" value="InterPro"/>
</dbReference>
<comment type="subcellular location">
    <subcellularLocation>
        <location evidence="1">Nucleus</location>
    </subcellularLocation>
</comment>
<proteinExistence type="inferred from homology"/>
<dbReference type="InterPro" id="IPR022842">
    <property type="entry name" value="RNAP_Rpo3/Rpb3/RPAC1"/>
</dbReference>
<evidence type="ECO:0000256" key="6">
    <source>
        <dbReference type="ARBA" id="ARBA00025804"/>
    </source>
</evidence>
<dbReference type="PANTHER" id="PTHR11800:SF13">
    <property type="entry name" value="DNA-DIRECTED RNA POLYMERASES I AND III SUBUNIT RPAC1"/>
    <property type="match status" value="1"/>
</dbReference>
<dbReference type="PANTHER" id="PTHR11800">
    <property type="entry name" value="DNA-DIRECTED RNA POLYMERASE"/>
    <property type="match status" value="1"/>
</dbReference>
<evidence type="ECO:0000313" key="8">
    <source>
        <dbReference type="Proteomes" id="UP000694846"/>
    </source>
</evidence>
<dbReference type="Gene3D" id="2.170.120.12">
    <property type="entry name" value="DNA-directed RNA polymerase, insert domain"/>
    <property type="match status" value="1"/>
</dbReference>
<comment type="similarity">
    <text evidence="6">Belongs to the archaeal Rpo3/eukaryotic RPB3 RNA polymerase subunit family.</text>
</comment>
<dbReference type="Gene3D" id="3.30.1360.10">
    <property type="entry name" value="RNA polymerase, RBP11-like subunit"/>
    <property type="match status" value="1"/>
</dbReference>
<dbReference type="GO" id="GO:0005736">
    <property type="term" value="C:RNA polymerase I complex"/>
    <property type="evidence" value="ECO:0007669"/>
    <property type="project" value="TreeGrafter"/>
</dbReference>
<dbReference type="GO" id="GO:0006351">
    <property type="term" value="P:DNA-templated transcription"/>
    <property type="evidence" value="ECO:0007669"/>
    <property type="project" value="InterPro"/>
</dbReference>
<dbReference type="GO" id="GO:0005666">
    <property type="term" value="C:RNA polymerase III complex"/>
    <property type="evidence" value="ECO:0007669"/>
    <property type="project" value="TreeGrafter"/>
</dbReference>
<dbReference type="CDD" id="cd07032">
    <property type="entry name" value="RNAP_I_II_AC40"/>
    <property type="match status" value="1"/>
</dbReference>
<keyword evidence="5" id="KW-0539">Nucleus</keyword>
<dbReference type="SUPFAM" id="SSF55257">
    <property type="entry name" value="RBP11-like subunits of RNA polymerase"/>
    <property type="match status" value="1"/>
</dbReference>
<evidence type="ECO:0000313" key="9">
    <source>
        <dbReference type="RefSeq" id="XP_025419713.1"/>
    </source>
</evidence>
<dbReference type="HAMAP" id="MF_00320">
    <property type="entry name" value="RNApol_arch_Rpo3"/>
    <property type="match status" value="1"/>
</dbReference>
<dbReference type="CTD" id="9533"/>
<dbReference type="PROSITE" id="PS00446">
    <property type="entry name" value="RNA_POL_D_30KD"/>
    <property type="match status" value="1"/>
</dbReference>
<dbReference type="GO" id="GO:0046983">
    <property type="term" value="F:protein dimerization activity"/>
    <property type="evidence" value="ECO:0007669"/>
    <property type="project" value="InterPro"/>
</dbReference>
<dbReference type="OrthoDB" id="270173at2759"/>
<reference evidence="9" key="1">
    <citation type="submission" date="2025-08" db="UniProtKB">
        <authorList>
            <consortium name="RefSeq"/>
        </authorList>
    </citation>
    <scope>IDENTIFICATION</scope>
    <source>
        <tissue evidence="9">Whole body</tissue>
    </source>
</reference>
<keyword evidence="8" id="KW-1185">Reference proteome</keyword>
<dbReference type="InterPro" id="IPR011262">
    <property type="entry name" value="DNA-dir_RNA_pol_insert"/>
</dbReference>
<dbReference type="RefSeq" id="XP_025419713.1">
    <property type="nucleotide sequence ID" value="XM_025563928.1"/>
</dbReference>
<dbReference type="InterPro" id="IPR011263">
    <property type="entry name" value="DNA-dir_RNA_pol_RpoA/D/Rpb3"/>
</dbReference>
<keyword evidence="3 9" id="KW-0240">DNA-directed RNA polymerase</keyword>
<dbReference type="InterPro" id="IPR036603">
    <property type="entry name" value="RBP11-like"/>
</dbReference>
<evidence type="ECO:0000256" key="5">
    <source>
        <dbReference type="ARBA" id="ARBA00023242"/>
    </source>
</evidence>
<dbReference type="AlphaFoldDB" id="A0A8B8GA07"/>
<organism evidence="8 9">
    <name type="scientific">Sipha flava</name>
    <name type="common">yellow sugarcane aphid</name>
    <dbReference type="NCBI Taxonomy" id="143950"/>
    <lineage>
        <taxon>Eukaryota</taxon>
        <taxon>Metazoa</taxon>
        <taxon>Ecdysozoa</taxon>
        <taxon>Arthropoda</taxon>
        <taxon>Hexapoda</taxon>
        <taxon>Insecta</taxon>
        <taxon>Pterygota</taxon>
        <taxon>Neoptera</taxon>
        <taxon>Paraneoptera</taxon>
        <taxon>Hemiptera</taxon>
        <taxon>Sternorrhyncha</taxon>
        <taxon>Aphidomorpha</taxon>
        <taxon>Aphidoidea</taxon>
        <taxon>Aphididae</taxon>
        <taxon>Sipha</taxon>
    </lineage>
</organism>
<evidence type="ECO:0000256" key="2">
    <source>
        <dbReference type="ARBA" id="ARBA00022083"/>
    </source>
</evidence>
<dbReference type="SUPFAM" id="SSF56553">
    <property type="entry name" value="Insert subdomain of RNA polymerase alpha subunit"/>
    <property type="match status" value="1"/>
</dbReference>
<dbReference type="InterPro" id="IPR036643">
    <property type="entry name" value="RNApol_insert_sf"/>
</dbReference>
<evidence type="ECO:0000256" key="3">
    <source>
        <dbReference type="ARBA" id="ARBA00022478"/>
    </source>
</evidence>
<sequence length="346" mass="39742">MNNPIIMNKYSIERTLGNEVKPYNYDEFVKNFKVNIINLSETDMEFDLIGVDVALANSLRRVIISEVPSMAIEKVHIYQNTSYVLDEILAHRLGLIPLKADPRQFKMKEDENSEPNEHDSLVYDMKIKCTKKDLDALAHKQYISFPGMILFLSNILIYINDEQLTFIVYSKHIKWSPLGNQKDIFTEKSVGMINDDILIAKLRPGQEIELKMYAVKGIPKDHAKFQSVCTAWYRMMPNIKLLDDIKGNDALLLQSCFPKGVIGLKSYKGVLVAHVEDCRKENSSRNVFRYKQFDNKILLSKIPDHFIFTIESIGAMEPSSIFFEAINIIIKKVNNALEIALNQTEV</sequence>